<sequence>MSQRGSSNRGSSEPRGQTYQYGGSTSRLSQKRQNTSDENVYCTCATNEDALVNIHINGRHSLSVQCGEDEEGKLLIHLNGQQIFLGEDEWKRTDSLCSPMAYIEEAERCMEEDPSNEIRASDKCWASLGATVALFYKDLSVVVQDGSSNKTLHGLNLKTHKAMITMARFAANFSSKRASLGGVIESVKYARFNDHRETLDTYEMWKIIERMKFFIEEFGEIDKKEVEKELAPLINSGKYKKVIFHKETKSDYICGTSYNFDIQVEYVKKNEKILSPKL</sequence>
<reference evidence="2 3" key="1">
    <citation type="submission" date="2020-08" db="EMBL/GenBank/DDBJ databases">
        <authorList>
            <person name="Koutsovoulos G."/>
            <person name="Danchin GJ E."/>
        </authorList>
    </citation>
    <scope>NUCLEOTIDE SEQUENCE [LARGE SCALE GENOMIC DNA]</scope>
</reference>
<comment type="caution">
    <text evidence="2">The sequence shown here is derived from an EMBL/GenBank/DDBJ whole genome shotgun (WGS) entry which is preliminary data.</text>
</comment>
<evidence type="ECO:0000313" key="2">
    <source>
        <dbReference type="EMBL" id="CAD2192355.1"/>
    </source>
</evidence>
<evidence type="ECO:0000313" key="3">
    <source>
        <dbReference type="Proteomes" id="UP000580250"/>
    </source>
</evidence>
<dbReference type="Proteomes" id="UP000580250">
    <property type="component" value="Unassembled WGS sequence"/>
</dbReference>
<evidence type="ECO:0000256" key="1">
    <source>
        <dbReference type="SAM" id="MobiDB-lite"/>
    </source>
</evidence>
<proteinExistence type="predicted"/>
<name>A0A6V7WZH2_MELEN</name>
<feature type="region of interest" description="Disordered" evidence="1">
    <location>
        <begin position="1"/>
        <end position="32"/>
    </location>
</feature>
<gene>
    <name evidence="2" type="ORF">MENT_LOCUS45239</name>
</gene>
<dbReference type="AlphaFoldDB" id="A0A6V7WZH2"/>
<organism evidence="2 3">
    <name type="scientific">Meloidogyne enterolobii</name>
    <name type="common">Root-knot nematode worm</name>
    <name type="synonym">Meloidogyne mayaguensis</name>
    <dbReference type="NCBI Taxonomy" id="390850"/>
    <lineage>
        <taxon>Eukaryota</taxon>
        <taxon>Metazoa</taxon>
        <taxon>Ecdysozoa</taxon>
        <taxon>Nematoda</taxon>
        <taxon>Chromadorea</taxon>
        <taxon>Rhabditida</taxon>
        <taxon>Tylenchina</taxon>
        <taxon>Tylenchomorpha</taxon>
        <taxon>Tylenchoidea</taxon>
        <taxon>Meloidogynidae</taxon>
        <taxon>Meloidogyninae</taxon>
        <taxon>Meloidogyne</taxon>
    </lineage>
</organism>
<dbReference type="EMBL" id="CAJEWN010000941">
    <property type="protein sequence ID" value="CAD2192355.1"/>
    <property type="molecule type" value="Genomic_DNA"/>
</dbReference>
<protein>
    <submittedName>
        <fullName evidence="2">Uncharacterized protein</fullName>
    </submittedName>
</protein>
<accession>A0A6V7WZH2</accession>